<keyword evidence="4" id="KW-0067">ATP-binding</keyword>
<dbReference type="PROSITE" id="PS00211">
    <property type="entry name" value="ABC_TRANSPORTER_1"/>
    <property type="match status" value="1"/>
</dbReference>
<dbReference type="PANTHER" id="PTHR24223:SF443">
    <property type="entry name" value="MULTIDRUG-RESISTANCE LIKE PROTEIN 1, ISOFORM I"/>
    <property type="match status" value="1"/>
</dbReference>
<protein>
    <recommendedName>
        <fullName evidence="6">ABC transporter domain-containing protein</fullName>
    </recommendedName>
</protein>
<dbReference type="SUPFAM" id="SSF52540">
    <property type="entry name" value="P-loop containing nucleoside triphosphate hydrolases"/>
    <property type="match status" value="1"/>
</dbReference>
<dbReference type="VEuPathDB" id="VectorBase:HLOH_051958"/>
<dbReference type="InterPro" id="IPR003439">
    <property type="entry name" value="ABC_transporter-like_ATP-bd"/>
</dbReference>
<evidence type="ECO:0000256" key="3">
    <source>
        <dbReference type="ARBA" id="ARBA00022741"/>
    </source>
</evidence>
<dbReference type="Pfam" id="PF00005">
    <property type="entry name" value="ABC_tran"/>
    <property type="match status" value="1"/>
</dbReference>
<comment type="caution">
    <text evidence="7">The sequence shown here is derived from an EMBL/GenBank/DDBJ whole genome shotgun (WGS) entry which is preliminary data.</text>
</comment>
<organism evidence="7 8">
    <name type="scientific">Haemaphysalis longicornis</name>
    <name type="common">Bush tick</name>
    <dbReference type="NCBI Taxonomy" id="44386"/>
    <lineage>
        <taxon>Eukaryota</taxon>
        <taxon>Metazoa</taxon>
        <taxon>Ecdysozoa</taxon>
        <taxon>Arthropoda</taxon>
        <taxon>Chelicerata</taxon>
        <taxon>Arachnida</taxon>
        <taxon>Acari</taxon>
        <taxon>Parasitiformes</taxon>
        <taxon>Ixodida</taxon>
        <taxon>Ixodoidea</taxon>
        <taxon>Ixodidae</taxon>
        <taxon>Haemaphysalinae</taxon>
        <taxon>Haemaphysalis</taxon>
    </lineage>
</organism>
<evidence type="ECO:0000313" key="7">
    <source>
        <dbReference type="EMBL" id="KAH9374379.1"/>
    </source>
</evidence>
<accession>A0A9J6GGU4</accession>
<evidence type="ECO:0000256" key="2">
    <source>
        <dbReference type="ARBA" id="ARBA00022737"/>
    </source>
</evidence>
<evidence type="ECO:0000259" key="6">
    <source>
        <dbReference type="PROSITE" id="PS50893"/>
    </source>
</evidence>
<dbReference type="GO" id="GO:0016887">
    <property type="term" value="F:ATP hydrolysis activity"/>
    <property type="evidence" value="ECO:0007669"/>
    <property type="project" value="InterPro"/>
</dbReference>
<name>A0A9J6GGU4_HAELO</name>
<proteinExistence type="predicted"/>
<reference evidence="7 8" key="1">
    <citation type="journal article" date="2020" name="Cell">
        <title>Large-Scale Comparative Analyses of Tick Genomes Elucidate Their Genetic Diversity and Vector Capacities.</title>
        <authorList>
            <consortium name="Tick Genome and Microbiome Consortium (TIGMIC)"/>
            <person name="Jia N."/>
            <person name="Wang J."/>
            <person name="Shi W."/>
            <person name="Du L."/>
            <person name="Sun Y."/>
            <person name="Zhan W."/>
            <person name="Jiang J.F."/>
            <person name="Wang Q."/>
            <person name="Zhang B."/>
            <person name="Ji P."/>
            <person name="Bell-Sakyi L."/>
            <person name="Cui X.M."/>
            <person name="Yuan T.T."/>
            <person name="Jiang B.G."/>
            <person name="Yang W.F."/>
            <person name="Lam T.T."/>
            <person name="Chang Q.C."/>
            <person name="Ding S.J."/>
            <person name="Wang X.J."/>
            <person name="Zhu J.G."/>
            <person name="Ruan X.D."/>
            <person name="Zhao L."/>
            <person name="Wei J.T."/>
            <person name="Ye R.Z."/>
            <person name="Que T.C."/>
            <person name="Du C.H."/>
            <person name="Zhou Y.H."/>
            <person name="Cheng J.X."/>
            <person name="Dai P.F."/>
            <person name="Guo W.B."/>
            <person name="Han X.H."/>
            <person name="Huang E.J."/>
            <person name="Li L.F."/>
            <person name="Wei W."/>
            <person name="Gao Y.C."/>
            <person name="Liu J.Z."/>
            <person name="Shao H.Z."/>
            <person name="Wang X."/>
            <person name="Wang C.C."/>
            <person name="Yang T.C."/>
            <person name="Huo Q.B."/>
            <person name="Li W."/>
            <person name="Chen H.Y."/>
            <person name="Chen S.E."/>
            <person name="Zhou L.G."/>
            <person name="Ni X.B."/>
            <person name="Tian J.H."/>
            <person name="Sheng Y."/>
            <person name="Liu T."/>
            <person name="Pan Y.S."/>
            <person name="Xia L.Y."/>
            <person name="Li J."/>
            <person name="Zhao F."/>
            <person name="Cao W.C."/>
        </authorList>
    </citation>
    <scope>NUCLEOTIDE SEQUENCE [LARGE SCALE GENOMIC DNA]</scope>
    <source>
        <strain evidence="7">HaeL-2018</strain>
    </source>
</reference>
<evidence type="ECO:0000256" key="1">
    <source>
        <dbReference type="ARBA" id="ARBA00004128"/>
    </source>
</evidence>
<keyword evidence="8" id="KW-1185">Reference proteome</keyword>
<keyword evidence="3" id="KW-0547">Nucleotide-binding</keyword>
<dbReference type="AlphaFoldDB" id="A0A9J6GGU4"/>
<dbReference type="PROSITE" id="PS50893">
    <property type="entry name" value="ABC_TRANSPORTER_2"/>
    <property type="match status" value="1"/>
</dbReference>
<dbReference type="EMBL" id="JABSTR010000006">
    <property type="protein sequence ID" value="KAH9374379.1"/>
    <property type="molecule type" value="Genomic_DNA"/>
</dbReference>
<dbReference type="InterPro" id="IPR027417">
    <property type="entry name" value="P-loop_NTPase"/>
</dbReference>
<gene>
    <name evidence="7" type="ORF">HPB48_001979</name>
</gene>
<dbReference type="Gene3D" id="3.40.50.300">
    <property type="entry name" value="P-loop containing nucleotide triphosphate hydrolases"/>
    <property type="match status" value="1"/>
</dbReference>
<dbReference type="FunFam" id="3.40.50.300:FF:002576">
    <property type="entry name" value="ABC transporter, putative"/>
    <property type="match status" value="1"/>
</dbReference>
<dbReference type="OrthoDB" id="10065830at2759"/>
<evidence type="ECO:0000256" key="5">
    <source>
        <dbReference type="SAM" id="MobiDB-lite"/>
    </source>
</evidence>
<dbReference type="GO" id="GO:0042626">
    <property type="term" value="F:ATPase-coupled transmembrane transporter activity"/>
    <property type="evidence" value="ECO:0007669"/>
    <property type="project" value="TreeGrafter"/>
</dbReference>
<dbReference type="Proteomes" id="UP000821853">
    <property type="component" value="Chromosome 4"/>
</dbReference>
<dbReference type="CDD" id="cd03250">
    <property type="entry name" value="ABCC_MRP_domain1"/>
    <property type="match status" value="1"/>
</dbReference>
<evidence type="ECO:0000313" key="8">
    <source>
        <dbReference type="Proteomes" id="UP000821853"/>
    </source>
</evidence>
<feature type="region of interest" description="Disordered" evidence="5">
    <location>
        <begin position="247"/>
        <end position="269"/>
    </location>
</feature>
<dbReference type="GO" id="GO:0005524">
    <property type="term" value="F:ATP binding"/>
    <property type="evidence" value="ECO:0007669"/>
    <property type="project" value="UniProtKB-KW"/>
</dbReference>
<dbReference type="GO" id="GO:0005774">
    <property type="term" value="C:vacuolar membrane"/>
    <property type="evidence" value="ECO:0007669"/>
    <property type="project" value="UniProtKB-SubCell"/>
</dbReference>
<dbReference type="InterPro" id="IPR050173">
    <property type="entry name" value="ABC_transporter_C-like"/>
</dbReference>
<evidence type="ECO:0000256" key="4">
    <source>
        <dbReference type="ARBA" id="ARBA00022840"/>
    </source>
</evidence>
<dbReference type="OMA" id="PMDSARY"/>
<feature type="domain" description="ABC transporter" evidence="6">
    <location>
        <begin position="1"/>
        <end position="227"/>
    </location>
</feature>
<dbReference type="InterPro" id="IPR017871">
    <property type="entry name" value="ABC_transporter-like_CS"/>
</dbReference>
<dbReference type="InterPro" id="IPR003593">
    <property type="entry name" value="AAA+_ATPase"/>
</dbReference>
<dbReference type="PANTHER" id="PTHR24223">
    <property type="entry name" value="ATP-BINDING CASSETTE SUB-FAMILY C"/>
    <property type="match status" value="1"/>
</dbReference>
<comment type="subcellular location">
    <subcellularLocation>
        <location evidence="1">Vacuole membrane</location>
        <topology evidence="1">Multi-pass membrane protein</topology>
    </subcellularLocation>
</comment>
<dbReference type="SMART" id="SM00382">
    <property type="entry name" value="AAA"/>
    <property type="match status" value="1"/>
</dbReference>
<keyword evidence="2" id="KW-0677">Repeat</keyword>
<sequence length="269" mass="29545">MRNCSFSWAQPEHEKVKVQLFNVNLDIEPGTLVGVVGFVGSGKSSLLSAILGDMHLIQGSATCTGSVAFVPQLPNVHNMTLRDNILYGKPMDSARYERVIRSCQLMNDINKLPSGDMTELGEKGTNLSGGQKQRISLARAAYSQSNVYLLDDPLSALDPVVGSRVFREVIGPEGLLKDRTRIMVCNQGNYLRHMNRLVVVDGESVKVYDKLQDLLGDPKTPLNLRQALDDRSLQLFSKAGKKRRRKLCGAPVPRHVQDGAAGLPQPARP</sequence>